<dbReference type="Pfam" id="PF13529">
    <property type="entry name" value="Peptidase_C39_2"/>
    <property type="match status" value="1"/>
</dbReference>
<name>A0A2J8B057_9FIRM</name>
<proteinExistence type="predicted"/>
<protein>
    <recommendedName>
        <fullName evidence="2">Peptidase C39-like domain-containing protein</fullName>
    </recommendedName>
</protein>
<reference evidence="4" key="1">
    <citation type="submission" date="2017-04" db="EMBL/GenBank/DDBJ databases">
        <authorList>
            <person name="Bumgarner R.E."/>
            <person name="Fredricks D.N."/>
            <person name="Srinivasan S."/>
        </authorList>
    </citation>
    <scope>NUCLEOTIDE SEQUENCE [LARGE SCALE GENOMIC DNA]</scope>
    <source>
        <strain evidence="4">KA00405</strain>
    </source>
</reference>
<keyword evidence="1" id="KW-1133">Transmembrane helix</keyword>
<feature type="transmembrane region" description="Helical" evidence="1">
    <location>
        <begin position="38"/>
        <end position="58"/>
    </location>
</feature>
<keyword evidence="1" id="KW-0472">Membrane</keyword>
<dbReference type="EMBL" id="NBZD01000004">
    <property type="protein sequence ID" value="PNH18137.1"/>
    <property type="molecule type" value="Genomic_DNA"/>
</dbReference>
<organism evidence="3 4">
    <name type="scientific">Mageeibacillus indolicus</name>
    <dbReference type="NCBI Taxonomy" id="884684"/>
    <lineage>
        <taxon>Bacteria</taxon>
        <taxon>Bacillati</taxon>
        <taxon>Bacillota</taxon>
        <taxon>Clostridia</taxon>
        <taxon>Eubacteriales</taxon>
        <taxon>Oscillospiraceae</taxon>
        <taxon>Mageeibacillus</taxon>
    </lineage>
</organism>
<dbReference type="Gene3D" id="3.90.70.10">
    <property type="entry name" value="Cysteine proteinases"/>
    <property type="match status" value="1"/>
</dbReference>
<comment type="caution">
    <text evidence="3">The sequence shown here is derived from an EMBL/GenBank/DDBJ whole genome shotgun (WGS) entry which is preliminary data.</text>
</comment>
<sequence>MNNFNLKRSSQHSSAVFNQKILHPSRKHAAQVKKPKHITALTFLVTFCSLLILASFFLPKFWNTLYSLLHRSAFYICDDNNFAQDGGKNSTFFHSGSQIGAPFKGEVKLTQDQLNRMVDLNLNPSDENVQINLSIMAENDTRVNELVQNQSQLPAGMLRLAAKNEAFGFVYQYIKLQNADLDEIESASCRPGPSQLVKHDLPDGHRLSIPYYLQWDNRWGYKSYAGSVIGTYGCGITCMAGVLSYLSGDPNIMPDDLAVLSHSLRTDNSGTDISFITSAAVNYGCLASGIPIDSGKWRESINRGNPIILNVGPGNFTSTGHYITIIGYTDQENFIIYDPASPLNTSRLWSISTLKKQNALACWEISKAN</sequence>
<dbReference type="AlphaFoldDB" id="A0A2J8B057"/>
<keyword evidence="1" id="KW-0812">Transmembrane</keyword>
<evidence type="ECO:0000256" key="1">
    <source>
        <dbReference type="SAM" id="Phobius"/>
    </source>
</evidence>
<accession>A0A2J8B057</accession>
<dbReference type="InterPro" id="IPR039564">
    <property type="entry name" value="Peptidase_C39-like"/>
</dbReference>
<feature type="domain" description="Peptidase C39-like" evidence="2">
    <location>
        <begin position="207"/>
        <end position="340"/>
    </location>
</feature>
<dbReference type="RefSeq" id="WP_102892743.1">
    <property type="nucleotide sequence ID" value="NZ_NBZD01000004.1"/>
</dbReference>
<evidence type="ECO:0000313" key="3">
    <source>
        <dbReference type="EMBL" id="PNH18137.1"/>
    </source>
</evidence>
<evidence type="ECO:0000313" key="4">
    <source>
        <dbReference type="Proteomes" id="UP000236394"/>
    </source>
</evidence>
<evidence type="ECO:0000259" key="2">
    <source>
        <dbReference type="Pfam" id="PF13529"/>
    </source>
</evidence>
<dbReference type="Proteomes" id="UP000236394">
    <property type="component" value="Unassembled WGS sequence"/>
</dbReference>
<gene>
    <name evidence="3" type="ORF">B7R76_07365</name>
</gene>